<gene>
    <name evidence="2" type="ORF">GCM10012282_56940</name>
</gene>
<reference evidence="2" key="2">
    <citation type="submission" date="2020-09" db="EMBL/GenBank/DDBJ databases">
        <authorList>
            <person name="Sun Q."/>
            <person name="Zhou Y."/>
        </authorList>
    </citation>
    <scope>NUCLEOTIDE SEQUENCE</scope>
    <source>
        <strain evidence="2">CGMCC 4.7272</strain>
    </source>
</reference>
<proteinExistence type="predicted"/>
<feature type="domain" description="DUF6881" evidence="1">
    <location>
        <begin position="2"/>
        <end position="89"/>
    </location>
</feature>
<dbReference type="InterPro" id="IPR049248">
    <property type="entry name" value="DUF6881"/>
</dbReference>
<accession>A0A917L9Z0</accession>
<comment type="caution">
    <text evidence="2">The sequence shown here is derived from an EMBL/GenBank/DDBJ whole genome shotgun (WGS) entry which is preliminary data.</text>
</comment>
<name>A0A917L9Z0_9ACTN</name>
<organism evidence="2 3">
    <name type="scientific">Streptomyces lacrimifluminis</name>
    <dbReference type="NCBI Taxonomy" id="1500077"/>
    <lineage>
        <taxon>Bacteria</taxon>
        <taxon>Bacillati</taxon>
        <taxon>Actinomycetota</taxon>
        <taxon>Actinomycetes</taxon>
        <taxon>Kitasatosporales</taxon>
        <taxon>Streptomycetaceae</taxon>
        <taxon>Streptomyces</taxon>
    </lineage>
</organism>
<dbReference type="AlphaFoldDB" id="A0A917L9Z0"/>
<protein>
    <recommendedName>
        <fullName evidence="1">DUF6881 domain-containing protein</fullName>
    </recommendedName>
</protein>
<evidence type="ECO:0000313" key="2">
    <source>
        <dbReference type="EMBL" id="GGJ52580.1"/>
    </source>
</evidence>
<reference evidence="2" key="1">
    <citation type="journal article" date="2014" name="Int. J. Syst. Evol. Microbiol.">
        <title>Complete genome sequence of Corynebacterium casei LMG S-19264T (=DSM 44701T), isolated from a smear-ripened cheese.</title>
        <authorList>
            <consortium name="US DOE Joint Genome Institute (JGI-PGF)"/>
            <person name="Walter F."/>
            <person name="Albersmeier A."/>
            <person name="Kalinowski J."/>
            <person name="Ruckert C."/>
        </authorList>
    </citation>
    <scope>NUCLEOTIDE SEQUENCE</scope>
    <source>
        <strain evidence="2">CGMCC 4.7272</strain>
    </source>
</reference>
<dbReference type="Proteomes" id="UP000625682">
    <property type="component" value="Unassembled WGS sequence"/>
</dbReference>
<evidence type="ECO:0000313" key="3">
    <source>
        <dbReference type="Proteomes" id="UP000625682"/>
    </source>
</evidence>
<dbReference type="RefSeq" id="WP_189150267.1">
    <property type="nucleotide sequence ID" value="NZ_BAABER010000005.1"/>
</dbReference>
<dbReference type="EMBL" id="BMMU01000022">
    <property type="protein sequence ID" value="GGJ52580.1"/>
    <property type="molecule type" value="Genomic_DNA"/>
</dbReference>
<keyword evidence="3" id="KW-1185">Reference proteome</keyword>
<evidence type="ECO:0000259" key="1">
    <source>
        <dbReference type="Pfam" id="PF21812"/>
    </source>
</evidence>
<dbReference type="Pfam" id="PF21812">
    <property type="entry name" value="DUF6881"/>
    <property type="match status" value="1"/>
</dbReference>
<sequence>MEYWKVDWLHDFESEATRIYNEIGDDGYEVRKVHQYRDGRKLKADELHESDEIGLGTTPVGPIEDVVAQHEFEAVVITPQEFETEWQGASWPGGAHT</sequence>